<protein>
    <submittedName>
        <fullName evidence="2">Uncharacterized protein</fullName>
    </submittedName>
</protein>
<dbReference type="AlphaFoldDB" id="A0A6L9Y824"/>
<feature type="transmembrane region" description="Helical" evidence="1">
    <location>
        <begin position="23"/>
        <end position="43"/>
    </location>
</feature>
<name>A0A6L9Y824_9BURK</name>
<sequence length="257" mass="29073">MAVIHAYGPSATVRWATQGFNVFFKRFIPFTLLFITIFMLNLLSASIPFISLIVGIICLPLLQMVIFNAAYGVKLRGYFTQQDLLQKLREKSIWSKLILASLINIILTNIILIITLPPLPVPIETLMNISNEEIVVLMASYITFSNFLPVILGVCIYFLLTSWVYPLITWENLTVLEAFKQSLKATASNAIALSFLIIFYFALISISIILITQFFPSLSRIGILFVLIEVSAISAYFYNCLFAAYMEIFYGKQTINT</sequence>
<feature type="transmembrane region" description="Helical" evidence="1">
    <location>
        <begin position="190"/>
        <end position="215"/>
    </location>
</feature>
<accession>A0A6L9Y824</accession>
<keyword evidence="1" id="KW-0472">Membrane</keyword>
<feature type="transmembrane region" description="Helical" evidence="1">
    <location>
        <begin position="49"/>
        <end position="73"/>
    </location>
</feature>
<feature type="transmembrane region" description="Helical" evidence="1">
    <location>
        <begin position="221"/>
        <end position="245"/>
    </location>
</feature>
<reference evidence="2 3" key="1">
    <citation type="submission" date="2020-02" db="EMBL/GenBank/DDBJ databases">
        <title>Pelistega sp. NLN82 were isolated from wild rodents of the Hainan Island.</title>
        <authorList>
            <person name="Niu N."/>
            <person name="Zhou J."/>
        </authorList>
    </citation>
    <scope>NUCLEOTIDE SEQUENCE [LARGE SCALE GENOMIC DNA]</scope>
    <source>
        <strain evidence="2 3">NLN82</strain>
    </source>
</reference>
<evidence type="ECO:0000256" key="1">
    <source>
        <dbReference type="SAM" id="Phobius"/>
    </source>
</evidence>
<evidence type="ECO:0000313" key="3">
    <source>
        <dbReference type="Proteomes" id="UP000477651"/>
    </source>
</evidence>
<dbReference type="Proteomes" id="UP000477651">
    <property type="component" value="Unassembled WGS sequence"/>
</dbReference>
<comment type="caution">
    <text evidence="2">The sequence shown here is derived from an EMBL/GenBank/DDBJ whole genome shotgun (WGS) entry which is preliminary data.</text>
</comment>
<feature type="transmembrane region" description="Helical" evidence="1">
    <location>
        <begin position="134"/>
        <end position="160"/>
    </location>
</feature>
<feature type="transmembrane region" description="Helical" evidence="1">
    <location>
        <begin position="93"/>
        <end position="114"/>
    </location>
</feature>
<keyword evidence="3" id="KW-1185">Reference proteome</keyword>
<gene>
    <name evidence="2" type="ORF">F9B74_09445</name>
</gene>
<proteinExistence type="predicted"/>
<keyword evidence="1" id="KW-0812">Transmembrane</keyword>
<keyword evidence="1" id="KW-1133">Transmembrane helix</keyword>
<evidence type="ECO:0000313" key="2">
    <source>
        <dbReference type="EMBL" id="NEN76529.1"/>
    </source>
</evidence>
<organism evidence="2 3">
    <name type="scientific">Pelistega ratti</name>
    <dbReference type="NCBI Taxonomy" id="2652177"/>
    <lineage>
        <taxon>Bacteria</taxon>
        <taxon>Pseudomonadati</taxon>
        <taxon>Pseudomonadota</taxon>
        <taxon>Betaproteobacteria</taxon>
        <taxon>Burkholderiales</taxon>
        <taxon>Alcaligenaceae</taxon>
        <taxon>Pelistega</taxon>
    </lineage>
</organism>
<dbReference type="RefSeq" id="WP_163764932.1">
    <property type="nucleotide sequence ID" value="NZ_JAAGYR010000021.1"/>
</dbReference>
<dbReference type="EMBL" id="JAAGYR010000021">
    <property type="protein sequence ID" value="NEN76529.1"/>
    <property type="molecule type" value="Genomic_DNA"/>
</dbReference>